<feature type="domain" description="PAC" evidence="4">
    <location>
        <begin position="575"/>
        <end position="627"/>
    </location>
</feature>
<feature type="domain" description="PAC" evidence="4">
    <location>
        <begin position="450"/>
        <end position="502"/>
    </location>
</feature>
<gene>
    <name evidence="6" type="ORF">CLV92_102100</name>
</gene>
<dbReference type="InterPro" id="IPR000160">
    <property type="entry name" value="GGDEF_dom"/>
</dbReference>
<dbReference type="InterPro" id="IPR035965">
    <property type="entry name" value="PAS-like_dom_sf"/>
</dbReference>
<dbReference type="SMART" id="SM00091">
    <property type="entry name" value="PAS"/>
    <property type="match status" value="5"/>
</dbReference>
<dbReference type="InterPro" id="IPR001610">
    <property type="entry name" value="PAC"/>
</dbReference>
<dbReference type="NCBIfam" id="TIGR00229">
    <property type="entry name" value="sensory_box"/>
    <property type="match status" value="4"/>
</dbReference>
<dbReference type="Gene3D" id="3.30.450.20">
    <property type="entry name" value="PAS domain"/>
    <property type="match status" value="5"/>
</dbReference>
<dbReference type="InterPro" id="IPR000014">
    <property type="entry name" value="PAS"/>
</dbReference>
<keyword evidence="1" id="KW-0175">Coiled coil</keyword>
<dbReference type="Pfam" id="PF08447">
    <property type="entry name" value="PAS_3"/>
    <property type="match status" value="2"/>
</dbReference>
<name>A0A2S6IUK1_9ACTN</name>
<proteinExistence type="predicted"/>
<dbReference type="NCBIfam" id="TIGR00254">
    <property type="entry name" value="GGDEF"/>
    <property type="match status" value="1"/>
</dbReference>
<feature type="transmembrane region" description="Helical" evidence="2">
    <location>
        <begin position="57"/>
        <end position="76"/>
    </location>
</feature>
<dbReference type="PROSITE" id="PS50113">
    <property type="entry name" value="PAC"/>
    <property type="match status" value="4"/>
</dbReference>
<dbReference type="SMART" id="SM00086">
    <property type="entry name" value="PAC"/>
    <property type="match status" value="4"/>
</dbReference>
<dbReference type="InterPro" id="IPR029787">
    <property type="entry name" value="Nucleotide_cyclase"/>
</dbReference>
<keyword evidence="2" id="KW-0812">Transmembrane</keyword>
<feature type="domain" description="PAS" evidence="3">
    <location>
        <begin position="628"/>
        <end position="702"/>
    </location>
</feature>
<dbReference type="CDD" id="cd00130">
    <property type="entry name" value="PAS"/>
    <property type="match status" value="4"/>
</dbReference>
<evidence type="ECO:0000313" key="7">
    <source>
        <dbReference type="Proteomes" id="UP000239485"/>
    </source>
</evidence>
<feature type="domain" description="PAC" evidence="4">
    <location>
        <begin position="706"/>
        <end position="758"/>
    </location>
</feature>
<evidence type="ECO:0000256" key="1">
    <source>
        <dbReference type="SAM" id="Coils"/>
    </source>
</evidence>
<evidence type="ECO:0000259" key="5">
    <source>
        <dbReference type="PROSITE" id="PS50887"/>
    </source>
</evidence>
<dbReference type="Pfam" id="PF13426">
    <property type="entry name" value="PAS_9"/>
    <property type="match status" value="1"/>
</dbReference>
<dbReference type="Pfam" id="PF00990">
    <property type="entry name" value="GGDEF"/>
    <property type="match status" value="1"/>
</dbReference>
<dbReference type="PANTHER" id="PTHR44757:SF2">
    <property type="entry name" value="BIOFILM ARCHITECTURE MAINTENANCE PROTEIN MBAA"/>
    <property type="match status" value="1"/>
</dbReference>
<dbReference type="InterPro" id="IPR000700">
    <property type="entry name" value="PAS-assoc_C"/>
</dbReference>
<dbReference type="InterPro" id="IPR052155">
    <property type="entry name" value="Biofilm_reg_signaling"/>
</dbReference>
<dbReference type="GO" id="GO:0006355">
    <property type="term" value="P:regulation of DNA-templated transcription"/>
    <property type="evidence" value="ECO:0007669"/>
    <property type="project" value="InterPro"/>
</dbReference>
<dbReference type="SUPFAM" id="SSF55073">
    <property type="entry name" value="Nucleotide cyclase"/>
    <property type="match status" value="1"/>
</dbReference>
<feature type="domain" description="GGDEF" evidence="5">
    <location>
        <begin position="790"/>
        <end position="921"/>
    </location>
</feature>
<dbReference type="EMBL" id="PTJD01000002">
    <property type="protein sequence ID" value="PPK97950.1"/>
    <property type="molecule type" value="Genomic_DNA"/>
</dbReference>
<organism evidence="6 7">
    <name type="scientific">Kineococcus xinjiangensis</name>
    <dbReference type="NCBI Taxonomy" id="512762"/>
    <lineage>
        <taxon>Bacteria</taxon>
        <taxon>Bacillati</taxon>
        <taxon>Actinomycetota</taxon>
        <taxon>Actinomycetes</taxon>
        <taxon>Kineosporiales</taxon>
        <taxon>Kineosporiaceae</taxon>
        <taxon>Kineococcus</taxon>
    </lineage>
</organism>
<feature type="domain" description="PAS" evidence="3">
    <location>
        <begin position="499"/>
        <end position="542"/>
    </location>
</feature>
<dbReference type="InterPro" id="IPR013655">
    <property type="entry name" value="PAS_fold_3"/>
</dbReference>
<protein>
    <submittedName>
        <fullName evidence="6">PAS domain S-box-containing protein/diguanylate cyclase (GGDEF)-like protein</fullName>
    </submittedName>
</protein>
<feature type="domain" description="PAS" evidence="3">
    <location>
        <begin position="102"/>
        <end position="155"/>
    </location>
</feature>
<dbReference type="CDD" id="cd01949">
    <property type="entry name" value="GGDEF"/>
    <property type="match status" value="1"/>
</dbReference>
<evidence type="ECO:0000259" key="4">
    <source>
        <dbReference type="PROSITE" id="PS50113"/>
    </source>
</evidence>
<dbReference type="InterPro" id="IPR043128">
    <property type="entry name" value="Rev_trsase/Diguanyl_cyclase"/>
</dbReference>
<feature type="domain" description="PAC" evidence="4">
    <location>
        <begin position="323"/>
        <end position="375"/>
    </location>
</feature>
<dbReference type="Gene3D" id="3.30.70.270">
    <property type="match status" value="1"/>
</dbReference>
<comment type="caution">
    <text evidence="6">The sequence shown here is derived from an EMBL/GenBank/DDBJ whole genome shotgun (WGS) entry which is preliminary data.</text>
</comment>
<dbReference type="InterPro" id="IPR013767">
    <property type="entry name" value="PAS_fold"/>
</dbReference>
<dbReference type="SMART" id="SM00267">
    <property type="entry name" value="GGDEF"/>
    <property type="match status" value="1"/>
</dbReference>
<evidence type="ECO:0000313" key="6">
    <source>
        <dbReference type="EMBL" id="PPK97950.1"/>
    </source>
</evidence>
<keyword evidence="2" id="KW-0472">Membrane</keyword>
<accession>A0A2S6IUK1</accession>
<dbReference type="Pfam" id="PF00989">
    <property type="entry name" value="PAS"/>
    <property type="match status" value="1"/>
</dbReference>
<dbReference type="PANTHER" id="PTHR44757">
    <property type="entry name" value="DIGUANYLATE CYCLASE DGCP"/>
    <property type="match status" value="1"/>
</dbReference>
<reference evidence="6 7" key="1">
    <citation type="submission" date="2018-02" db="EMBL/GenBank/DDBJ databases">
        <title>Genomic Encyclopedia of Archaeal and Bacterial Type Strains, Phase II (KMG-II): from individual species to whole genera.</title>
        <authorList>
            <person name="Goeker M."/>
        </authorList>
    </citation>
    <scope>NUCLEOTIDE SEQUENCE [LARGE SCALE GENOMIC DNA]</scope>
    <source>
        <strain evidence="6 7">DSM 22857</strain>
    </source>
</reference>
<evidence type="ECO:0000256" key="2">
    <source>
        <dbReference type="SAM" id="Phobius"/>
    </source>
</evidence>
<dbReference type="OrthoDB" id="23692at2"/>
<dbReference type="SUPFAM" id="SSF55785">
    <property type="entry name" value="PYP-like sensor domain (PAS domain)"/>
    <property type="match status" value="5"/>
</dbReference>
<keyword evidence="7" id="KW-1185">Reference proteome</keyword>
<dbReference type="AlphaFoldDB" id="A0A2S6IUK1"/>
<sequence length="921" mass="99166">MPDEPMPGTQPACTPGSGPGGARPLLLAALAGAAAVGVAVAATGLPGADGSGGLGPLAVLLLAYLALAGVVVRHLLLAGRPTEAPAHRAEAPAAPVAQPRPGGDLLAAMLTASPDAFIATDSAGLVTHWNPAAERMFGWSGAEATGRELAELIIPAELRASHREGIARFAATGERALPSSAMELPAVHRDGHRLTVEMALGTLAVEGGWWCHAFVRDISHRREHQRTLEHLNTVLRSAEAEARQQSALMSAVMNSISDGVVVIDENGDPLLHNEAAKAVLDPDDTCDDPAQWLSSYRILRPDRSRFPMRETPLARALAGESTDDVEVLLQRPDQEHGTVLSVSGRPLGAGAGLHGAVAVFSDITDRKRSQGQLEQAETRWRLTLDHAPTGIVLATLDGRFLHTNEALRRILGYGEADLRTRTWRDITHPQDLAGELVLAKRLLAGEIDDYALEKRYLHAAGYVVWVDSSVAMVRDENGEALHIVMHLQDITRQRYVEEQLRSQAAVFDVIHDAVLINDADGTLVDCNPAMAAMTGYPQEVLLLGRADASLDLGDPAAQEARRRAAQEHLVAHPSWHGDVPFLHADGSTHIAECVTVAVRDHTGRLDRTISVLRDATAAREAAEELRQAEERFRHAFDRSPVGMVLTDLTPGDEGRILRVNDAYCSLLGRSAADLLTMREQDLTHPEDVENDRAAVERLTQGEDSSATYEKRYRHAAGHVVWVEVNTAMVARADGTPHYAVTQADDITARRAESERLAALALRDPLTGLGNRVLLEDRLKLAVHRASRSMRPLAVLFCDLNGFKPINDTYGHAAGDELLKVVGGRIRESVRPADTVCRLGGDEFVILCEDLDAPSVAEAIAERIRATVGVPHTIASGEEVRVGVSIGIGISDRCTVDPAEILARADAHMYEVKAISKVAGRR</sequence>
<dbReference type="PROSITE" id="PS50887">
    <property type="entry name" value="GGDEF"/>
    <property type="match status" value="1"/>
</dbReference>
<evidence type="ECO:0000259" key="3">
    <source>
        <dbReference type="PROSITE" id="PS50112"/>
    </source>
</evidence>
<feature type="transmembrane region" description="Helical" evidence="2">
    <location>
        <begin position="25"/>
        <end position="45"/>
    </location>
</feature>
<dbReference type="Proteomes" id="UP000239485">
    <property type="component" value="Unassembled WGS sequence"/>
</dbReference>
<keyword evidence="2" id="KW-1133">Transmembrane helix</keyword>
<feature type="coiled-coil region" evidence="1">
    <location>
        <begin position="221"/>
        <end position="248"/>
    </location>
</feature>
<feature type="domain" description="PAS" evidence="3">
    <location>
        <begin position="376"/>
        <end position="446"/>
    </location>
</feature>
<dbReference type="PROSITE" id="PS50112">
    <property type="entry name" value="PAS"/>
    <property type="match status" value="4"/>
</dbReference>
<dbReference type="RefSeq" id="WP_104431408.1">
    <property type="nucleotide sequence ID" value="NZ_PTJD01000002.1"/>
</dbReference>